<dbReference type="EC" id="3.1.3.48" evidence="2"/>
<dbReference type="InterPro" id="IPR050348">
    <property type="entry name" value="Protein-Tyr_Phosphatase"/>
</dbReference>
<evidence type="ECO:0000313" key="7">
    <source>
        <dbReference type="EMBL" id="RXK34980.1"/>
    </source>
</evidence>
<dbReference type="SMART" id="SM00194">
    <property type="entry name" value="PTPc"/>
    <property type="match status" value="1"/>
</dbReference>
<feature type="compositionally biased region" description="Low complexity" evidence="3">
    <location>
        <begin position="68"/>
        <end position="81"/>
    </location>
</feature>
<dbReference type="SMART" id="SM00404">
    <property type="entry name" value="PTPc_motif"/>
    <property type="match status" value="1"/>
</dbReference>
<dbReference type="InterPro" id="IPR001763">
    <property type="entry name" value="Rhodanese-like_dom"/>
</dbReference>
<feature type="region of interest" description="Disordered" evidence="3">
    <location>
        <begin position="24"/>
        <end position="138"/>
    </location>
</feature>
<feature type="compositionally biased region" description="Low complexity" evidence="3">
    <location>
        <begin position="1233"/>
        <end position="1247"/>
    </location>
</feature>
<dbReference type="STRING" id="5217.A0A4V1M2Y4"/>
<dbReference type="InParanoid" id="A0A4V1M2Y4"/>
<feature type="domain" description="Rhodanese" evidence="6">
    <location>
        <begin position="329"/>
        <end position="444"/>
    </location>
</feature>
<feature type="compositionally biased region" description="Polar residues" evidence="3">
    <location>
        <begin position="935"/>
        <end position="959"/>
    </location>
</feature>
<feature type="compositionally biased region" description="Polar residues" evidence="3">
    <location>
        <begin position="477"/>
        <end position="503"/>
    </location>
</feature>
<organism evidence="7 8">
    <name type="scientific">Tremella mesenterica</name>
    <name type="common">Jelly fungus</name>
    <dbReference type="NCBI Taxonomy" id="5217"/>
    <lineage>
        <taxon>Eukaryota</taxon>
        <taxon>Fungi</taxon>
        <taxon>Dikarya</taxon>
        <taxon>Basidiomycota</taxon>
        <taxon>Agaricomycotina</taxon>
        <taxon>Tremellomycetes</taxon>
        <taxon>Tremellales</taxon>
        <taxon>Tremellaceae</taxon>
        <taxon>Tremella</taxon>
    </lineage>
</organism>
<dbReference type="InterPro" id="IPR036873">
    <property type="entry name" value="Rhodanese-like_dom_sf"/>
</dbReference>
<dbReference type="PROSITE" id="PS50055">
    <property type="entry name" value="TYR_PHOSPHATASE_PTP"/>
    <property type="match status" value="1"/>
</dbReference>
<feature type="compositionally biased region" description="Polar residues" evidence="3">
    <location>
        <begin position="510"/>
        <end position="519"/>
    </location>
</feature>
<dbReference type="Gene3D" id="3.40.250.10">
    <property type="entry name" value="Rhodanese-like domain"/>
    <property type="match status" value="1"/>
</dbReference>
<dbReference type="VEuPathDB" id="FungiDB:TREMEDRAFT_73502"/>
<feature type="domain" description="Tyrosine-protein phosphatase" evidence="4">
    <location>
        <begin position="663"/>
        <end position="935"/>
    </location>
</feature>
<dbReference type="OMA" id="NIWPYDF"/>
<feature type="region of interest" description="Disordered" evidence="3">
    <location>
        <begin position="254"/>
        <end position="276"/>
    </location>
</feature>
<evidence type="ECO:0000256" key="1">
    <source>
        <dbReference type="ARBA" id="ARBA00009649"/>
    </source>
</evidence>
<evidence type="ECO:0000259" key="5">
    <source>
        <dbReference type="PROSITE" id="PS50056"/>
    </source>
</evidence>
<feature type="compositionally biased region" description="Basic and acidic residues" evidence="3">
    <location>
        <begin position="35"/>
        <end position="45"/>
    </location>
</feature>
<comment type="similarity">
    <text evidence="1">Belongs to the protein-tyrosine phosphatase family. Non-receptor class subfamily.</text>
</comment>
<dbReference type="OrthoDB" id="6058203at2759"/>
<dbReference type="PROSITE" id="PS50056">
    <property type="entry name" value="TYR_PHOSPHATASE_2"/>
    <property type="match status" value="1"/>
</dbReference>
<reference evidence="7 8" key="1">
    <citation type="submission" date="2016-06" db="EMBL/GenBank/DDBJ databases">
        <title>Evolution of pathogenesis and genome organization in the Tremellales.</title>
        <authorList>
            <person name="Cuomo C."/>
            <person name="Litvintseva A."/>
            <person name="Heitman J."/>
            <person name="Chen Y."/>
            <person name="Sun S."/>
            <person name="Springer D."/>
            <person name="Dromer F."/>
            <person name="Young S."/>
            <person name="Zeng Q."/>
            <person name="Chapman S."/>
            <person name="Gujja S."/>
            <person name="Saif S."/>
            <person name="Birren B."/>
        </authorList>
    </citation>
    <scope>NUCLEOTIDE SEQUENCE [LARGE SCALE GENOMIC DNA]</scope>
    <source>
        <strain evidence="7 8">ATCC 28783</strain>
    </source>
</reference>
<evidence type="ECO:0000256" key="2">
    <source>
        <dbReference type="ARBA" id="ARBA00013064"/>
    </source>
</evidence>
<dbReference type="InterPro" id="IPR016130">
    <property type="entry name" value="Tyr_Pase_AS"/>
</dbReference>
<dbReference type="PROSITE" id="PS00383">
    <property type="entry name" value="TYR_PHOSPHATASE_1"/>
    <property type="match status" value="1"/>
</dbReference>
<sequence length="1254" mass="136561">MHDMFNPSGRPPPVDLYPNKETARRLSEMQVEEPIDVKMKTEQTRKLNPVQRNFAVGASTHNQPTSPPTSIKPIIQTPPSTRQRSNKFPTDSALRSPIPPIPSSPSPTASPDLQNRHHSPDLELSPPPATATRPKKMPTMQLPTFTPAFAPSAKTPASPWLLLAASSGAPTPSIAGPSNSPHLGYPFEQLNIGSSWSGANLLGDDSGMAMKIEPFENPPTKFNPSKISGIPPLPEISREKLAMYRSMVGQASAGRKEISSPLKAPPLESSTVPSPQFVQSIRQPPMALLQSSSSFMKAPSPLSTNTISSASSRLPPLSVNALISKLSLSPSTVLILDVRPPSSFSISHLPNSHSLPIPSTLLRRPAFDLGRITQMLTPASVEAVSKWREKSDIILLDADSGNAPNGGVLDGLAAKFEREGFNGRLWFVKGGHNALISSALVNLVSDDDDDEGSGDDSTTLSASGLMAGRLGSMAFRQESTNSGRPSRPHSNGSHSTTSQTPSISFRPDPFTSSATSTATEIPIPSSPVRKPTRSGIFNHMLGSTSSFNSDAGRSIRLQPANPFFDNIRQNLELSHEGISERIPLGLNQSMLARAEELPTWLRPLVVMPEKDRMDRLAEQFYAIELGEQKRLQAVMDYHTKESGTKLEHTPPEPQQTLKNSSVFMSRSESLSSSQEGDYFPFSITAGVERGSKNRYKNIWPYDFSRVRLGCPGEEDCDYINASFVQPRGTTRRYIATQGPLDATICDFWTLVWEQDVRVIVMITKQYEGGLMKCGNYWNSENCGQFQVQLISQKGDDDAQPEERSKTGFDFGAAAVTPKGVNTPQENIKRVFQLTHTGLPGKPIRTVTQIQCVSWPDFDVPQSADTLLRLIKDVDEAVLGHCKQVEKEDDPLGRVNQPPVLVHCSAGVGRTGSFIVVDSIIDGIRRERQQIKPYSVPTTESIPEQSTTPSGPHPNTSSLNILPDPLVANLPLQPSTLHGPPGSMTTPQPPNLKPAQASYMDVEKVVQPMDIDFSNPIEDKDTDSLNTNWDDRFLRHRGSETSTGSGSSRRPSLASAFTSSEKLSSEHLHKTLPTPPAITKSQERHRAPTPLSLMENPIPAVLESMRVQRMSLVQSLRQYVFVHRAIITYCLQFPILNQVSEPNQNHNNHSRELSSRSSSNPTTDDESHPKRPASPTELREPPLPQVKVGTSGLAKRTSHKKMRGDGMSMPSSPNRTHHASPIGTPGSGRARTKSGSSPSSAGSGPRASDGTGLSR</sequence>
<name>A0A4V1M2Y4_TREME</name>
<keyword evidence="8" id="KW-1185">Reference proteome</keyword>
<dbReference type="InterPro" id="IPR000242">
    <property type="entry name" value="PTP_cat"/>
</dbReference>
<feature type="domain" description="Tyrosine specific protein phosphatases" evidence="5">
    <location>
        <begin position="864"/>
        <end position="919"/>
    </location>
</feature>
<feature type="region of interest" description="Disordered" evidence="3">
    <location>
        <begin position="930"/>
        <end position="993"/>
    </location>
</feature>
<protein>
    <recommendedName>
        <fullName evidence="2">protein-tyrosine-phosphatase</fullName>
        <ecNumber evidence="2">3.1.3.48</ecNumber>
    </recommendedName>
</protein>
<evidence type="ECO:0000256" key="3">
    <source>
        <dbReference type="SAM" id="MobiDB-lite"/>
    </source>
</evidence>
<dbReference type="InterPro" id="IPR003595">
    <property type="entry name" value="Tyr_Pase_cat"/>
</dbReference>
<dbReference type="PANTHER" id="PTHR19134">
    <property type="entry name" value="RECEPTOR-TYPE TYROSINE-PROTEIN PHOSPHATASE"/>
    <property type="match status" value="1"/>
</dbReference>
<comment type="caution">
    <text evidence="7">The sequence shown here is derived from an EMBL/GenBank/DDBJ whole genome shotgun (WGS) entry which is preliminary data.</text>
</comment>
<evidence type="ECO:0000313" key="8">
    <source>
        <dbReference type="Proteomes" id="UP000289152"/>
    </source>
</evidence>
<dbReference type="InterPro" id="IPR029021">
    <property type="entry name" value="Prot-tyrosine_phosphatase-like"/>
</dbReference>
<feature type="region of interest" description="Disordered" evidence="3">
    <location>
        <begin position="477"/>
        <end position="536"/>
    </location>
</feature>
<proteinExistence type="inferred from homology"/>
<dbReference type="Pfam" id="PF00581">
    <property type="entry name" value="Rhodanese"/>
    <property type="match status" value="1"/>
</dbReference>
<dbReference type="SUPFAM" id="SSF52799">
    <property type="entry name" value="(Phosphotyrosine protein) phosphatases II"/>
    <property type="match status" value="1"/>
</dbReference>
<dbReference type="PANTHER" id="PTHR19134:SF561">
    <property type="entry name" value="PROTEIN TYROSINE PHOSPHATASE 36E, ISOFORM A"/>
    <property type="match status" value="1"/>
</dbReference>
<feature type="compositionally biased region" description="Low complexity" evidence="3">
    <location>
        <begin position="1039"/>
        <end position="1051"/>
    </location>
</feature>
<dbReference type="EMBL" id="SDIL01000167">
    <property type="protein sequence ID" value="RXK34980.1"/>
    <property type="molecule type" value="Genomic_DNA"/>
</dbReference>
<gene>
    <name evidence="7" type="ORF">M231_07763</name>
</gene>
<dbReference type="Gene3D" id="3.90.190.10">
    <property type="entry name" value="Protein tyrosine phosphatase superfamily"/>
    <property type="match status" value="2"/>
</dbReference>
<dbReference type="PROSITE" id="PS50206">
    <property type="entry name" value="RHODANESE_3"/>
    <property type="match status" value="1"/>
</dbReference>
<dbReference type="AlphaFoldDB" id="A0A4V1M2Y4"/>
<feature type="region of interest" description="Disordered" evidence="3">
    <location>
        <begin position="1035"/>
        <end position="1091"/>
    </location>
</feature>
<evidence type="ECO:0000259" key="6">
    <source>
        <dbReference type="PROSITE" id="PS50206"/>
    </source>
</evidence>
<accession>A0A4V1M2Y4</accession>
<dbReference type="PRINTS" id="PR00700">
    <property type="entry name" value="PRTYPHPHTASE"/>
</dbReference>
<feature type="region of interest" description="Disordered" evidence="3">
    <location>
        <begin position="1141"/>
        <end position="1254"/>
    </location>
</feature>
<evidence type="ECO:0000259" key="4">
    <source>
        <dbReference type="PROSITE" id="PS50055"/>
    </source>
</evidence>
<dbReference type="GO" id="GO:0004725">
    <property type="term" value="F:protein tyrosine phosphatase activity"/>
    <property type="evidence" value="ECO:0007669"/>
    <property type="project" value="UniProtKB-EC"/>
</dbReference>
<dbReference type="InterPro" id="IPR000387">
    <property type="entry name" value="Tyr_Pase_dom"/>
</dbReference>
<dbReference type="Pfam" id="PF00102">
    <property type="entry name" value="Y_phosphatase"/>
    <property type="match status" value="1"/>
</dbReference>
<dbReference type="SUPFAM" id="SSF52821">
    <property type="entry name" value="Rhodanese/Cell cycle control phosphatase"/>
    <property type="match status" value="1"/>
</dbReference>
<dbReference type="Proteomes" id="UP000289152">
    <property type="component" value="Unassembled WGS sequence"/>
</dbReference>